<proteinExistence type="predicted"/>
<dbReference type="RefSeq" id="WP_307355721.1">
    <property type="nucleotide sequence ID" value="NZ_BAAACJ010000001.1"/>
</dbReference>
<dbReference type="EMBL" id="JAUSWN010000011">
    <property type="protein sequence ID" value="MDQ0479771.1"/>
    <property type="molecule type" value="Genomic_DNA"/>
</dbReference>
<evidence type="ECO:0000313" key="1">
    <source>
        <dbReference type="EMBL" id="MDQ0479771.1"/>
    </source>
</evidence>
<organism evidence="1 2">
    <name type="scientific">Hathewaya limosa</name>
    <name type="common">Clostridium limosum</name>
    <dbReference type="NCBI Taxonomy" id="1536"/>
    <lineage>
        <taxon>Bacteria</taxon>
        <taxon>Bacillati</taxon>
        <taxon>Bacillota</taxon>
        <taxon>Clostridia</taxon>
        <taxon>Eubacteriales</taxon>
        <taxon>Clostridiaceae</taxon>
        <taxon>Hathewaya</taxon>
    </lineage>
</organism>
<reference evidence="1 2" key="1">
    <citation type="submission" date="2023-07" db="EMBL/GenBank/DDBJ databases">
        <title>Genomic Encyclopedia of Type Strains, Phase IV (KMG-IV): sequencing the most valuable type-strain genomes for metagenomic binning, comparative biology and taxonomic classification.</title>
        <authorList>
            <person name="Goeker M."/>
        </authorList>
    </citation>
    <scope>NUCLEOTIDE SEQUENCE [LARGE SCALE GENOMIC DNA]</scope>
    <source>
        <strain evidence="1 2">DSM 1400</strain>
    </source>
</reference>
<gene>
    <name evidence="1" type="ORF">QOZ93_001513</name>
</gene>
<keyword evidence="2" id="KW-1185">Reference proteome</keyword>
<evidence type="ECO:0000313" key="2">
    <source>
        <dbReference type="Proteomes" id="UP001224418"/>
    </source>
</evidence>
<comment type="caution">
    <text evidence="1">The sequence shown here is derived from an EMBL/GenBank/DDBJ whole genome shotgun (WGS) entry which is preliminary data.</text>
</comment>
<accession>A0ABU0JU71</accession>
<sequence>MNTLLNHFNNMLKRQGKECIVNQSKKIKVIFREIKDLKGNQDIKYVLAANTEQIEQGYLLEFDKKLYMVMQVDKSFNNIYTRFIIQDFTHTIKINKIEVPVFFKDIVLKMNETMVQYDNTKLIMYSPFIKDSLVNCRFVLNGQAWIVKSENKAYSKNITIYNVERDLNVDQDKEKNFDNTIEFKGLDNTINTPIEPSKPDITPTEPTDTYEVKLSESIKTNMLEGDNQVITYEVLKNDMFSGDALACKVTTIDNNVVNVKIKYQKIYIDAIKEGNATITITYYNYIKTYNIEVKAKEVQKTVIIGDDKLKLQRYTEFKLDKEIKDISWKVDNCSVTIKKSDNQSCILYCKNRSLIGQTIKLQVVKEETILVEKEIKIVGAL</sequence>
<name>A0ABU0JU71_HATLI</name>
<dbReference type="Proteomes" id="UP001224418">
    <property type="component" value="Unassembled WGS sequence"/>
</dbReference>
<protein>
    <submittedName>
        <fullName evidence="1">Uncharacterized protein</fullName>
    </submittedName>
</protein>